<dbReference type="Pfam" id="PF02567">
    <property type="entry name" value="PhzC-PhzF"/>
    <property type="match status" value="1"/>
</dbReference>
<dbReference type="EMBL" id="RBNJ01010411">
    <property type="protein sequence ID" value="RUS26456.1"/>
    <property type="molecule type" value="Genomic_DNA"/>
</dbReference>
<dbReference type="SUPFAM" id="SSF54506">
    <property type="entry name" value="Diaminopimelate epimerase-like"/>
    <property type="match status" value="2"/>
</dbReference>
<evidence type="ECO:0000256" key="2">
    <source>
        <dbReference type="ARBA" id="ARBA00023235"/>
    </source>
</evidence>
<evidence type="ECO:0000256" key="3">
    <source>
        <dbReference type="PIRSR" id="PIRSR016184-1"/>
    </source>
</evidence>
<evidence type="ECO:0000313" key="4">
    <source>
        <dbReference type="EMBL" id="RUS26456.1"/>
    </source>
</evidence>
<dbReference type="AlphaFoldDB" id="A0A433Q9I8"/>
<dbReference type="InterPro" id="IPR003719">
    <property type="entry name" value="Phenazine_PhzF-like"/>
</dbReference>
<dbReference type="PANTHER" id="PTHR13774">
    <property type="entry name" value="PHENAZINE BIOSYNTHESIS PROTEIN"/>
    <property type="match status" value="1"/>
</dbReference>
<comment type="caution">
    <text evidence="4">The sequence shown here is derived from an EMBL/GenBank/DDBJ whole genome shotgun (WGS) entry which is preliminary data.</text>
</comment>
<dbReference type="GO" id="GO:0016853">
    <property type="term" value="F:isomerase activity"/>
    <property type="evidence" value="ECO:0007669"/>
    <property type="project" value="UniProtKB-KW"/>
</dbReference>
<gene>
    <name evidence="4" type="ORF">BC938DRAFT_470749</name>
</gene>
<reference evidence="4 5" key="1">
    <citation type="journal article" date="2018" name="New Phytol.">
        <title>Phylogenomics of Endogonaceae and evolution of mycorrhizas within Mucoromycota.</title>
        <authorList>
            <person name="Chang Y."/>
            <person name="Desiro A."/>
            <person name="Na H."/>
            <person name="Sandor L."/>
            <person name="Lipzen A."/>
            <person name="Clum A."/>
            <person name="Barry K."/>
            <person name="Grigoriev I.V."/>
            <person name="Martin F.M."/>
            <person name="Stajich J.E."/>
            <person name="Smith M.E."/>
            <person name="Bonito G."/>
            <person name="Spatafora J.W."/>
        </authorList>
    </citation>
    <scope>NUCLEOTIDE SEQUENCE [LARGE SCALE GENOMIC DNA]</scope>
    <source>
        <strain evidence="4 5">AD002</strain>
    </source>
</reference>
<feature type="active site" evidence="3">
    <location>
        <position position="53"/>
    </location>
</feature>
<dbReference type="PIRSF" id="PIRSF016184">
    <property type="entry name" value="PhzC_PhzF"/>
    <property type="match status" value="1"/>
</dbReference>
<dbReference type="PANTHER" id="PTHR13774:SF17">
    <property type="entry name" value="PHENAZINE BIOSYNTHESIS-LIKE DOMAIN-CONTAINING PROTEIN"/>
    <property type="match status" value="1"/>
</dbReference>
<sequence length="325" mass="34816">MTSFRFFTVDAFVLQTGTGVFSGNPAGVVLVPKGEEVPAETMQNIAAEVNISETAFVTPLEDLPLEQVSRFGLRWFSPTVEIDLCGHGTLASAHIIFNSLQSTVPSVSFTTRSGLLTSHKNPTTGLTSISLPVNTPSPLASNLAGSPAFARLTSAILGDIKPASSHYADVLRLLVLHISGGESVLRSLKPNFKDILEWGDKAIPGSLGVIVTSEGDGDIDFVSRCFGPAIGVEEDPVTGKNNRLVAILPQAAYCFNSHLLYSFVRLGSAHTILAPYWSPFIGKPTLRARQCSRRTGELHLTLNEKDGKVVLEGRSVTVVEGVFRI</sequence>
<accession>A0A433Q9I8</accession>
<organism evidence="4 5">
    <name type="scientific">Jimgerdemannia flammicorona</name>
    <dbReference type="NCBI Taxonomy" id="994334"/>
    <lineage>
        <taxon>Eukaryota</taxon>
        <taxon>Fungi</taxon>
        <taxon>Fungi incertae sedis</taxon>
        <taxon>Mucoromycota</taxon>
        <taxon>Mucoromycotina</taxon>
        <taxon>Endogonomycetes</taxon>
        <taxon>Endogonales</taxon>
        <taxon>Endogonaceae</taxon>
        <taxon>Jimgerdemannia</taxon>
    </lineage>
</organism>
<evidence type="ECO:0000313" key="5">
    <source>
        <dbReference type="Proteomes" id="UP000274822"/>
    </source>
</evidence>
<evidence type="ECO:0000256" key="1">
    <source>
        <dbReference type="ARBA" id="ARBA00008270"/>
    </source>
</evidence>
<keyword evidence="5" id="KW-1185">Reference proteome</keyword>
<dbReference type="GO" id="GO:0005737">
    <property type="term" value="C:cytoplasm"/>
    <property type="evidence" value="ECO:0007669"/>
    <property type="project" value="TreeGrafter"/>
</dbReference>
<comment type="similarity">
    <text evidence="1">Belongs to the PhzF family.</text>
</comment>
<dbReference type="NCBIfam" id="TIGR00654">
    <property type="entry name" value="PhzF_family"/>
    <property type="match status" value="1"/>
</dbReference>
<protein>
    <submittedName>
        <fullName evidence="4">Phenazine biosynthesis-like protein-domain-containing protein</fullName>
    </submittedName>
</protein>
<proteinExistence type="inferred from homology"/>
<dbReference type="Proteomes" id="UP000274822">
    <property type="component" value="Unassembled WGS sequence"/>
</dbReference>
<dbReference type="Gene3D" id="3.10.310.10">
    <property type="entry name" value="Diaminopimelate Epimerase, Chain A, domain 1"/>
    <property type="match status" value="3"/>
</dbReference>
<name>A0A433Q9I8_9FUNG</name>
<keyword evidence="2" id="KW-0413">Isomerase</keyword>